<dbReference type="InterPro" id="IPR004556">
    <property type="entry name" value="HemK-like"/>
</dbReference>
<feature type="binding site" evidence="4">
    <location>
        <begin position="214"/>
        <end position="217"/>
    </location>
    <ligand>
        <name>substrate</name>
    </ligand>
</feature>
<dbReference type="InterPro" id="IPR040758">
    <property type="entry name" value="PrmC_N"/>
</dbReference>
<dbReference type="Proteomes" id="UP000285768">
    <property type="component" value="Chromosome"/>
</dbReference>
<evidence type="ECO:0000256" key="4">
    <source>
        <dbReference type="HAMAP-Rule" id="MF_02126"/>
    </source>
</evidence>
<dbReference type="InterPro" id="IPR019874">
    <property type="entry name" value="RF_methyltr_PrmC"/>
</dbReference>
<keyword evidence="8" id="KW-1185">Reference proteome</keyword>
<feature type="binding site" evidence="4">
    <location>
        <position position="214"/>
    </location>
    <ligand>
        <name>S-adenosyl-L-methionine</name>
        <dbReference type="ChEBI" id="CHEBI:59789"/>
    </ligand>
</feature>
<sequence>MTEGAPGVRAVLGELRERLGAAGIGDPAADAELIVGHVLGVSRGRVQALAVMGRDLEPDQLEAVRGLSEERARRVPLQHLTGRAPFRRLELSVGPGVFVPRPETEGVAQLAIDELSGLEGVEPLAVDLCTGSGAIALAIAHEVPAARVLAVEMSVEAHAWAERNVREWGADRVELLRGDVTELDPLGGAGAEGATGLAAAFAPLRGRVAVLVSNPPYVPRGMVPRDPEVRDHDPELALYSGADGLDLIRVISRVGLALVRPGGLLVLEHAETQGAAIRGLLAADGWEGAETRPDLTGRDRATLARR</sequence>
<keyword evidence="1 4" id="KW-0489">Methyltransferase</keyword>
<evidence type="ECO:0000259" key="5">
    <source>
        <dbReference type="Pfam" id="PF13649"/>
    </source>
</evidence>
<feature type="domain" description="Release factor glutamine methyltransferase N-terminal" evidence="6">
    <location>
        <begin position="12"/>
        <end position="82"/>
    </location>
</feature>
<dbReference type="Gene3D" id="3.40.50.150">
    <property type="entry name" value="Vaccinia Virus protein VP39"/>
    <property type="match status" value="1"/>
</dbReference>
<comment type="similarity">
    <text evidence="4">Belongs to the protein N5-glutamine methyltransferase family. PrmC subfamily.</text>
</comment>
<evidence type="ECO:0000256" key="1">
    <source>
        <dbReference type="ARBA" id="ARBA00022603"/>
    </source>
</evidence>
<comment type="function">
    <text evidence="4">Methylates the class 1 translation termination release factors RF1/PrfA and RF2/PrfB on the glutamine residue of the universally conserved GGQ motif.</text>
</comment>
<dbReference type="EMBL" id="CP035037">
    <property type="protein sequence ID" value="QAB19241.1"/>
    <property type="molecule type" value="Genomic_DNA"/>
</dbReference>
<dbReference type="RefSeq" id="WP_017883375.1">
    <property type="nucleotide sequence ID" value="NZ_CP035037.1"/>
</dbReference>
<gene>
    <name evidence="4 7" type="primary">prmC</name>
    <name evidence="7" type="ORF">Leucomu_10550</name>
</gene>
<protein>
    <recommendedName>
        <fullName evidence="4">Release factor glutamine methyltransferase</fullName>
        <shortName evidence="4">RF MTase</shortName>
        <ecNumber evidence="4">2.1.1.297</ecNumber>
    </recommendedName>
    <alternativeName>
        <fullName evidence="4">N5-glutamine methyltransferase PrmC</fullName>
    </alternativeName>
    <alternativeName>
        <fullName evidence="4">Protein-(glutamine-N5) MTase PrmC</fullName>
    </alternativeName>
    <alternativeName>
        <fullName evidence="4">Protein-glutamine N-methyltransferase PrmC</fullName>
    </alternativeName>
</protein>
<dbReference type="GO" id="GO:0102559">
    <property type="term" value="F:peptide chain release factor N(5)-glutamine methyltransferase activity"/>
    <property type="evidence" value="ECO:0007669"/>
    <property type="project" value="UniProtKB-EC"/>
</dbReference>
<accession>A0ABX5QJR5</accession>
<dbReference type="EC" id="2.1.1.297" evidence="4"/>
<dbReference type="NCBIfam" id="TIGR00536">
    <property type="entry name" value="hemK_fam"/>
    <property type="match status" value="1"/>
</dbReference>
<dbReference type="CDD" id="cd02440">
    <property type="entry name" value="AdoMet_MTases"/>
    <property type="match status" value="1"/>
</dbReference>
<dbReference type="PANTHER" id="PTHR18895">
    <property type="entry name" value="HEMK METHYLTRANSFERASE"/>
    <property type="match status" value="1"/>
</dbReference>
<dbReference type="InterPro" id="IPR041698">
    <property type="entry name" value="Methyltransf_25"/>
</dbReference>
<evidence type="ECO:0000313" key="8">
    <source>
        <dbReference type="Proteomes" id="UP000285768"/>
    </source>
</evidence>
<evidence type="ECO:0000256" key="2">
    <source>
        <dbReference type="ARBA" id="ARBA00022679"/>
    </source>
</evidence>
<keyword evidence="2 4" id="KW-0808">Transferase</keyword>
<name>A0ABX5QJR5_9MICO</name>
<evidence type="ECO:0000259" key="6">
    <source>
        <dbReference type="Pfam" id="PF17827"/>
    </source>
</evidence>
<dbReference type="HAMAP" id="MF_02126">
    <property type="entry name" value="RF_methyltr_PrmC"/>
    <property type="match status" value="1"/>
</dbReference>
<dbReference type="Gene3D" id="1.10.8.10">
    <property type="entry name" value="DNA helicase RuvA subunit, C-terminal domain"/>
    <property type="match status" value="1"/>
</dbReference>
<dbReference type="PANTHER" id="PTHR18895:SF74">
    <property type="entry name" value="MTRF1L RELEASE FACTOR GLUTAMINE METHYLTRANSFERASE"/>
    <property type="match status" value="1"/>
</dbReference>
<feature type="domain" description="Methyltransferase" evidence="5">
    <location>
        <begin position="126"/>
        <end position="185"/>
    </location>
</feature>
<dbReference type="Pfam" id="PF13649">
    <property type="entry name" value="Methyltransf_25"/>
    <property type="match status" value="1"/>
</dbReference>
<evidence type="ECO:0000313" key="7">
    <source>
        <dbReference type="EMBL" id="QAB19241.1"/>
    </source>
</evidence>
<feature type="binding site" evidence="4">
    <location>
        <position position="152"/>
    </location>
    <ligand>
        <name>S-adenosyl-L-methionine</name>
        <dbReference type="ChEBI" id="CHEBI:59789"/>
    </ligand>
</feature>
<dbReference type="NCBIfam" id="TIGR03534">
    <property type="entry name" value="RF_mod_PrmC"/>
    <property type="match status" value="1"/>
</dbReference>
<dbReference type="InterPro" id="IPR002052">
    <property type="entry name" value="DNA_methylase_N6_adenine_CS"/>
</dbReference>
<dbReference type="PROSITE" id="PS00092">
    <property type="entry name" value="N6_MTASE"/>
    <property type="match status" value="1"/>
</dbReference>
<proteinExistence type="inferred from homology"/>
<dbReference type="Pfam" id="PF17827">
    <property type="entry name" value="PrmC_N"/>
    <property type="match status" value="1"/>
</dbReference>
<keyword evidence="3 4" id="KW-0949">S-adenosyl-L-methionine</keyword>
<dbReference type="InterPro" id="IPR050320">
    <property type="entry name" value="N5-glutamine_MTase"/>
</dbReference>
<comment type="catalytic activity">
    <reaction evidence="4">
        <text>L-glutaminyl-[peptide chain release factor] + S-adenosyl-L-methionine = N(5)-methyl-L-glutaminyl-[peptide chain release factor] + S-adenosyl-L-homocysteine + H(+)</text>
        <dbReference type="Rhea" id="RHEA:42896"/>
        <dbReference type="Rhea" id="RHEA-COMP:10271"/>
        <dbReference type="Rhea" id="RHEA-COMP:10272"/>
        <dbReference type="ChEBI" id="CHEBI:15378"/>
        <dbReference type="ChEBI" id="CHEBI:30011"/>
        <dbReference type="ChEBI" id="CHEBI:57856"/>
        <dbReference type="ChEBI" id="CHEBI:59789"/>
        <dbReference type="ChEBI" id="CHEBI:61891"/>
        <dbReference type="EC" id="2.1.1.297"/>
    </reaction>
</comment>
<evidence type="ECO:0000256" key="3">
    <source>
        <dbReference type="ARBA" id="ARBA00022691"/>
    </source>
</evidence>
<reference evidence="7 8" key="1">
    <citation type="submission" date="2019-01" db="EMBL/GenBank/DDBJ databases">
        <title>Leucobacter muris sp. nov. isolated from the nose of a laboratory mouse.</title>
        <authorList>
            <person name="Benga L."/>
            <person name="Sproeer C."/>
            <person name="Schumann P."/>
            <person name="Verbarg S."/>
            <person name="Bunk B."/>
            <person name="Engelhardt E."/>
            <person name="Benten P.M."/>
            <person name="Sager M."/>
        </authorList>
    </citation>
    <scope>NUCLEOTIDE SEQUENCE [LARGE SCALE GENOMIC DNA]</scope>
    <source>
        <strain evidence="7 8">DSM 101948</strain>
    </source>
</reference>
<dbReference type="InterPro" id="IPR029063">
    <property type="entry name" value="SAM-dependent_MTases_sf"/>
</dbReference>
<comment type="caution">
    <text evidence="4">Lacks conserved residue(s) required for the propagation of feature annotation.</text>
</comment>
<dbReference type="GO" id="GO:0032259">
    <property type="term" value="P:methylation"/>
    <property type="evidence" value="ECO:0007669"/>
    <property type="project" value="UniProtKB-KW"/>
</dbReference>
<organism evidence="7 8">
    <name type="scientific">Leucobacter muris</name>
    <dbReference type="NCBI Taxonomy" id="1935379"/>
    <lineage>
        <taxon>Bacteria</taxon>
        <taxon>Bacillati</taxon>
        <taxon>Actinomycetota</taxon>
        <taxon>Actinomycetes</taxon>
        <taxon>Micrococcales</taxon>
        <taxon>Microbacteriaceae</taxon>
        <taxon>Leucobacter</taxon>
    </lineage>
</organism>
<dbReference type="SUPFAM" id="SSF53335">
    <property type="entry name" value="S-adenosyl-L-methionine-dependent methyltransferases"/>
    <property type="match status" value="1"/>
</dbReference>